<name>A0AAV4VV01_CAEEX</name>
<reference evidence="2 3" key="1">
    <citation type="submission" date="2021-06" db="EMBL/GenBank/DDBJ databases">
        <title>Caerostris extrusa draft genome.</title>
        <authorList>
            <person name="Kono N."/>
            <person name="Arakawa K."/>
        </authorList>
    </citation>
    <scope>NUCLEOTIDE SEQUENCE [LARGE SCALE GENOMIC DNA]</scope>
</reference>
<protein>
    <submittedName>
        <fullName evidence="2">Uncharacterized protein</fullName>
    </submittedName>
</protein>
<comment type="caution">
    <text evidence="2">The sequence shown here is derived from an EMBL/GenBank/DDBJ whole genome shotgun (WGS) entry which is preliminary data.</text>
</comment>
<sequence length="208" mass="23621">MDGRDYPESPLTSPGFDNANGSTLFPPEVPGRAPDSWLGANAPHIHKYNESAEDTDWFPSFDEDFPTKCVYHLIVTMRLTVWGCNRLFKQLLPQRHVKLSRSEDNAWQTLADVERAVFMVTNHSLPPPITNRSSLLSTAHRNEEIIIDNSESELISSLPFEMVPSEAARDAFFNHLIMHFYEELKEEPMLSSFVIVKSQEGARSAFPN</sequence>
<organism evidence="2 3">
    <name type="scientific">Caerostris extrusa</name>
    <name type="common">Bark spider</name>
    <name type="synonym">Caerostris bankana</name>
    <dbReference type="NCBI Taxonomy" id="172846"/>
    <lineage>
        <taxon>Eukaryota</taxon>
        <taxon>Metazoa</taxon>
        <taxon>Ecdysozoa</taxon>
        <taxon>Arthropoda</taxon>
        <taxon>Chelicerata</taxon>
        <taxon>Arachnida</taxon>
        <taxon>Araneae</taxon>
        <taxon>Araneomorphae</taxon>
        <taxon>Entelegynae</taxon>
        <taxon>Araneoidea</taxon>
        <taxon>Araneidae</taxon>
        <taxon>Caerostris</taxon>
    </lineage>
</organism>
<dbReference type="EMBL" id="BPLR01015116">
    <property type="protein sequence ID" value="GIY73685.1"/>
    <property type="molecule type" value="Genomic_DNA"/>
</dbReference>
<gene>
    <name evidence="2" type="ORF">CEXT_161771</name>
</gene>
<feature type="region of interest" description="Disordered" evidence="1">
    <location>
        <begin position="1"/>
        <end position="35"/>
    </location>
</feature>
<keyword evidence="3" id="KW-1185">Reference proteome</keyword>
<accession>A0AAV4VV01</accession>
<dbReference type="Proteomes" id="UP001054945">
    <property type="component" value="Unassembled WGS sequence"/>
</dbReference>
<dbReference type="AlphaFoldDB" id="A0AAV4VV01"/>
<evidence type="ECO:0000313" key="2">
    <source>
        <dbReference type="EMBL" id="GIY73685.1"/>
    </source>
</evidence>
<proteinExistence type="predicted"/>
<evidence type="ECO:0000313" key="3">
    <source>
        <dbReference type="Proteomes" id="UP001054945"/>
    </source>
</evidence>
<evidence type="ECO:0000256" key="1">
    <source>
        <dbReference type="SAM" id="MobiDB-lite"/>
    </source>
</evidence>